<sequence>MGDLPGGDGELVDEQAGATQAGRPAPVRSRPGHVDHAVARDVGPDDGAAPAEEAAMHVDTAADGNVEPSAAPG</sequence>
<feature type="compositionally biased region" description="Basic and acidic residues" evidence="1">
    <location>
        <begin position="32"/>
        <end position="43"/>
    </location>
</feature>
<dbReference type="RefSeq" id="WP_141296710.1">
    <property type="nucleotide sequence ID" value="NZ_BJMN01000015.1"/>
</dbReference>
<feature type="region of interest" description="Disordered" evidence="1">
    <location>
        <begin position="1"/>
        <end position="73"/>
    </location>
</feature>
<gene>
    <name evidence="3" type="ORF">SGA01_26600</name>
</gene>
<evidence type="ECO:0000313" key="4">
    <source>
        <dbReference type="Proteomes" id="UP000315226"/>
    </source>
</evidence>
<accession>A0A4Y3RHC4</accession>
<dbReference type="EMBL" id="BJMN01000015">
    <property type="protein sequence ID" value="GEB57055.1"/>
    <property type="molecule type" value="Genomic_DNA"/>
</dbReference>
<dbReference type="Pfam" id="PF18970">
    <property type="entry name" value="DUF5709"/>
    <property type="match status" value="1"/>
</dbReference>
<evidence type="ECO:0000313" key="3">
    <source>
        <dbReference type="EMBL" id="GEB57055.1"/>
    </source>
</evidence>
<dbReference type="Proteomes" id="UP000315226">
    <property type="component" value="Unassembled WGS sequence"/>
</dbReference>
<dbReference type="AlphaFoldDB" id="A0A4Y3RHC4"/>
<organism evidence="3 4">
    <name type="scientific">Streptomyces gardneri</name>
    <dbReference type="NCBI Taxonomy" id="66892"/>
    <lineage>
        <taxon>Bacteria</taxon>
        <taxon>Bacillati</taxon>
        <taxon>Actinomycetota</taxon>
        <taxon>Actinomycetes</taxon>
        <taxon>Kitasatosporales</taxon>
        <taxon>Streptomycetaceae</taxon>
        <taxon>Streptomyces</taxon>
    </lineage>
</organism>
<keyword evidence="4" id="KW-1185">Reference proteome</keyword>
<reference evidence="3 4" key="1">
    <citation type="submission" date="2019-06" db="EMBL/GenBank/DDBJ databases">
        <title>Whole genome shotgun sequence of Streptomyces gardneri NBRC 12865.</title>
        <authorList>
            <person name="Hosoyama A."/>
            <person name="Uohara A."/>
            <person name="Ohji S."/>
            <person name="Ichikawa N."/>
        </authorList>
    </citation>
    <scope>NUCLEOTIDE SEQUENCE [LARGE SCALE GENOMIC DNA]</scope>
    <source>
        <strain evidence="3 4">NBRC 12865</strain>
    </source>
</reference>
<comment type="caution">
    <text evidence="3">The sequence shown here is derived from an EMBL/GenBank/DDBJ whole genome shotgun (WGS) entry which is preliminary data.</text>
</comment>
<feature type="domain" description="DUF5709" evidence="2">
    <location>
        <begin position="17"/>
        <end position="59"/>
    </location>
</feature>
<evidence type="ECO:0000259" key="2">
    <source>
        <dbReference type="Pfam" id="PF18970"/>
    </source>
</evidence>
<dbReference type="InterPro" id="IPR043763">
    <property type="entry name" value="DUF5709"/>
</dbReference>
<proteinExistence type="predicted"/>
<evidence type="ECO:0000256" key="1">
    <source>
        <dbReference type="SAM" id="MobiDB-lite"/>
    </source>
</evidence>
<name>A0A4Y3RHC4_9ACTN</name>
<protein>
    <recommendedName>
        <fullName evidence="2">DUF5709 domain-containing protein</fullName>
    </recommendedName>
</protein>
<dbReference type="OrthoDB" id="3212066at2"/>